<dbReference type="Proteomes" id="UP000248631">
    <property type="component" value="Unassembled WGS sequence"/>
</dbReference>
<feature type="transmembrane region" description="Helical" evidence="1">
    <location>
        <begin position="6"/>
        <end position="29"/>
    </location>
</feature>
<sequence length="160" mass="18168">MDTTTIVFEIAKMAGTGVVAATFTAWFTIRDHRFKKWWELRAAAYQQVIEALSDVVYVFSVHFDSELRGVDVSDVKNEKLASMSNESFAKIRKAADAGAFLFSDEANALLGDFQKSLDEEHQSYFEHIDGVLFSAKKCLKNLVAQSRKDLSLHQSFFIWK</sequence>
<organism evidence="2 3">
    <name type="scientific">Herbaspirillum rubrisubalbicans</name>
    <dbReference type="NCBI Taxonomy" id="80842"/>
    <lineage>
        <taxon>Bacteria</taxon>
        <taxon>Pseudomonadati</taxon>
        <taxon>Pseudomonadota</taxon>
        <taxon>Betaproteobacteria</taxon>
        <taxon>Burkholderiales</taxon>
        <taxon>Oxalobacteraceae</taxon>
        <taxon>Herbaspirillum</taxon>
    </lineage>
</organism>
<protein>
    <submittedName>
        <fullName evidence="2">Uncharacterized protein</fullName>
    </submittedName>
</protein>
<gene>
    <name evidence="2" type="ORF">RB24_24965</name>
</gene>
<dbReference type="RefSeq" id="WP_112070008.1">
    <property type="nucleotide sequence ID" value="NZ_JUGD01000037.1"/>
</dbReference>
<keyword evidence="1" id="KW-1133">Transmembrane helix</keyword>
<evidence type="ECO:0000256" key="1">
    <source>
        <dbReference type="SAM" id="Phobius"/>
    </source>
</evidence>
<keyword evidence="3" id="KW-1185">Reference proteome</keyword>
<name>A0ABX9BUN8_9BURK</name>
<proteinExistence type="predicted"/>
<comment type="caution">
    <text evidence="2">The sequence shown here is derived from an EMBL/GenBank/DDBJ whole genome shotgun (WGS) entry which is preliminary data.</text>
</comment>
<keyword evidence="1" id="KW-0472">Membrane</keyword>
<dbReference type="EMBL" id="JUGD01000037">
    <property type="protein sequence ID" value="RAM61473.1"/>
    <property type="molecule type" value="Genomic_DNA"/>
</dbReference>
<accession>A0ABX9BUN8</accession>
<keyword evidence="1" id="KW-0812">Transmembrane</keyword>
<reference evidence="2 3" key="1">
    <citation type="submission" date="2014-12" db="EMBL/GenBank/DDBJ databases">
        <title>Complete genome sequence of Herbaspirillum rubrisubalbicans Os38.</title>
        <authorList>
            <person name="Chen M."/>
            <person name="An Q."/>
        </authorList>
    </citation>
    <scope>NUCLEOTIDE SEQUENCE [LARGE SCALE GENOMIC DNA]</scope>
    <source>
        <strain evidence="2 3">Os38</strain>
    </source>
</reference>
<evidence type="ECO:0000313" key="2">
    <source>
        <dbReference type="EMBL" id="RAM61473.1"/>
    </source>
</evidence>
<evidence type="ECO:0000313" key="3">
    <source>
        <dbReference type="Proteomes" id="UP000248631"/>
    </source>
</evidence>